<feature type="compositionally biased region" description="Pro residues" evidence="1">
    <location>
        <begin position="292"/>
        <end position="301"/>
    </location>
</feature>
<feature type="region of interest" description="Disordered" evidence="1">
    <location>
        <begin position="286"/>
        <end position="370"/>
    </location>
</feature>
<reference evidence="3" key="1">
    <citation type="submission" date="2025-08" db="UniProtKB">
        <authorList>
            <consortium name="RefSeq"/>
        </authorList>
    </citation>
    <scope>IDENTIFICATION</scope>
    <source>
        <tissue evidence="3">Whole organism</tissue>
    </source>
</reference>
<dbReference type="KEGG" id="foc:113217683"/>
<gene>
    <name evidence="3" type="primary">LOC113217683</name>
</gene>
<feature type="region of interest" description="Disordered" evidence="1">
    <location>
        <begin position="115"/>
        <end position="170"/>
    </location>
</feature>
<dbReference type="RefSeq" id="XP_052133452.1">
    <property type="nucleotide sequence ID" value="XM_052277492.1"/>
</dbReference>
<organism evidence="2 3">
    <name type="scientific">Frankliniella occidentalis</name>
    <name type="common">Western flower thrips</name>
    <name type="synonym">Euthrips occidentalis</name>
    <dbReference type="NCBI Taxonomy" id="133901"/>
    <lineage>
        <taxon>Eukaryota</taxon>
        <taxon>Metazoa</taxon>
        <taxon>Ecdysozoa</taxon>
        <taxon>Arthropoda</taxon>
        <taxon>Hexapoda</taxon>
        <taxon>Insecta</taxon>
        <taxon>Pterygota</taxon>
        <taxon>Neoptera</taxon>
        <taxon>Paraneoptera</taxon>
        <taxon>Thysanoptera</taxon>
        <taxon>Terebrantia</taxon>
        <taxon>Thripoidea</taxon>
        <taxon>Thripidae</taxon>
        <taxon>Frankliniella</taxon>
    </lineage>
</organism>
<feature type="compositionally biased region" description="Low complexity" evidence="1">
    <location>
        <begin position="8"/>
        <end position="21"/>
    </location>
</feature>
<dbReference type="Proteomes" id="UP000504606">
    <property type="component" value="Unplaced"/>
</dbReference>
<evidence type="ECO:0000256" key="1">
    <source>
        <dbReference type="SAM" id="MobiDB-lite"/>
    </source>
</evidence>
<feature type="compositionally biased region" description="Polar residues" evidence="1">
    <location>
        <begin position="339"/>
        <end position="348"/>
    </location>
</feature>
<proteinExistence type="predicted"/>
<feature type="compositionally biased region" description="Low complexity" evidence="1">
    <location>
        <begin position="415"/>
        <end position="474"/>
    </location>
</feature>
<feature type="region of interest" description="Disordered" evidence="1">
    <location>
        <begin position="415"/>
        <end position="564"/>
    </location>
</feature>
<feature type="region of interest" description="Disordered" evidence="1">
    <location>
        <begin position="232"/>
        <end position="258"/>
    </location>
</feature>
<dbReference type="GeneID" id="113217683"/>
<feature type="compositionally biased region" description="Low complexity" evidence="1">
    <location>
        <begin position="316"/>
        <end position="338"/>
    </location>
</feature>
<protein>
    <submittedName>
        <fullName evidence="3">Nascent polypeptide-associated complex subunit alpha, muscle-specific form-like isoform X1</fullName>
    </submittedName>
</protein>
<name>A0A9C6XWJ1_FRAOC</name>
<keyword evidence="2" id="KW-1185">Reference proteome</keyword>
<dbReference type="AlphaFoldDB" id="A0A9C6XWJ1"/>
<evidence type="ECO:0000313" key="2">
    <source>
        <dbReference type="Proteomes" id="UP000504606"/>
    </source>
</evidence>
<feature type="region of interest" description="Disordered" evidence="1">
    <location>
        <begin position="190"/>
        <end position="216"/>
    </location>
</feature>
<feature type="region of interest" description="Disordered" evidence="1">
    <location>
        <begin position="1"/>
        <end position="48"/>
    </location>
</feature>
<evidence type="ECO:0000313" key="3">
    <source>
        <dbReference type="RefSeq" id="XP_052133452.1"/>
    </source>
</evidence>
<sequence length="673" mass="67744">MEGGPGPGDAASGASADAAPAMTKEEAAPVAVTRSASRIPLPTGEHGARSATHLVSLLAGPGPPAQPAPVLMTPGGLAALAEGGSSLASPATASPARRPSDLLLDQRDHAPLDIRDSGDCAQMGPPAVQGAPGLRAQGDAAGSTAAVPQQPVPSAPQAIPAQPPTPTPAPHALLVQAVCSRSRLAPVAVPSGDLSKTTAESRELPAAPPQPLGGRSTYFDVNASDVYLSTTTSLDQGLAPPEDAREAPPCALPPQQIPEVVVTDATPRSVTPPEEAAPPAPALADTILEPAGAPPPPPPTPAQSSAQTTPDRKTSPVAPAVNKKATKAAPAVKTASKTGVTSPATSSPLPKHILGLKSGEHNSQGVVTKASATRRLPAATRLSTARLGGSTGSVGAVGAAGAKDDASVTLIKAPPRAATRPASARSVRSATTTGTVTTEATTGARGGAVPAKRAAQASAPARASPGAAAKSASATVNRKASVTTRDSVPVPRLELSAVRPKSTQGPHSARGKPSRELSSLSASGGGSGAPHPKVDVKASGAQLEARPELTPAPNKSVTVHRPHPRASKDALLASGAGEDIAVVKSIDASQEVWPTCMSRLDEELKCMTAPYLVLVAELASRHGVLLDVIKDKDPVTHAEEAQFAVTLAHRQAEALRVREKYIGRVTEWESRVI</sequence>
<accession>A0A9C6XWJ1</accession>
<feature type="compositionally biased region" description="Polar residues" evidence="1">
    <location>
        <begin position="475"/>
        <end position="486"/>
    </location>
</feature>